<evidence type="ECO:0000256" key="3">
    <source>
        <dbReference type="ARBA" id="ARBA00023004"/>
    </source>
</evidence>
<evidence type="ECO:0000256" key="4">
    <source>
        <dbReference type="PROSITE-ProRule" id="PRU00433"/>
    </source>
</evidence>
<keyword evidence="7" id="KW-1185">Reference proteome</keyword>
<dbReference type="InterPro" id="IPR013039">
    <property type="entry name" value="DUF1588"/>
</dbReference>
<organism evidence="6 7">
    <name type="scientific">Allohahella marinimesophila</name>
    <dbReference type="NCBI Taxonomy" id="1054972"/>
    <lineage>
        <taxon>Bacteria</taxon>
        <taxon>Pseudomonadati</taxon>
        <taxon>Pseudomonadota</taxon>
        <taxon>Gammaproteobacteria</taxon>
        <taxon>Oceanospirillales</taxon>
        <taxon>Hahellaceae</taxon>
        <taxon>Allohahella</taxon>
    </lineage>
</organism>
<dbReference type="EMBL" id="BAABBO010000009">
    <property type="protein sequence ID" value="GAA3962588.1"/>
    <property type="molecule type" value="Genomic_DNA"/>
</dbReference>
<dbReference type="Pfam" id="PF07631">
    <property type="entry name" value="PSD4"/>
    <property type="match status" value="1"/>
</dbReference>
<feature type="domain" description="Cytochrome c" evidence="5">
    <location>
        <begin position="42"/>
        <end position="180"/>
    </location>
</feature>
<keyword evidence="3 4" id="KW-0408">Iron</keyword>
<keyword evidence="2 4" id="KW-0479">Metal-binding</keyword>
<evidence type="ECO:0000256" key="1">
    <source>
        <dbReference type="ARBA" id="ARBA00022617"/>
    </source>
</evidence>
<dbReference type="Gene3D" id="1.10.760.10">
    <property type="entry name" value="Cytochrome c-like domain"/>
    <property type="match status" value="1"/>
</dbReference>
<evidence type="ECO:0000313" key="7">
    <source>
        <dbReference type="Proteomes" id="UP001501337"/>
    </source>
</evidence>
<protein>
    <recommendedName>
        <fullName evidence="5">Cytochrome c domain-containing protein</fullName>
    </recommendedName>
</protein>
<reference evidence="7" key="1">
    <citation type="journal article" date="2019" name="Int. J. Syst. Evol. Microbiol.">
        <title>The Global Catalogue of Microorganisms (GCM) 10K type strain sequencing project: providing services to taxonomists for standard genome sequencing and annotation.</title>
        <authorList>
            <consortium name="The Broad Institute Genomics Platform"/>
            <consortium name="The Broad Institute Genome Sequencing Center for Infectious Disease"/>
            <person name="Wu L."/>
            <person name="Ma J."/>
        </authorList>
    </citation>
    <scope>NUCLEOTIDE SEQUENCE [LARGE SCALE GENOMIC DNA]</scope>
    <source>
        <strain evidence="7">JCM 17555</strain>
    </source>
</reference>
<dbReference type="PROSITE" id="PS51007">
    <property type="entry name" value="CYTC"/>
    <property type="match status" value="1"/>
</dbReference>
<evidence type="ECO:0000256" key="2">
    <source>
        <dbReference type="ARBA" id="ARBA00022723"/>
    </source>
</evidence>
<proteinExistence type="predicted"/>
<sequence length="781" mass="86365">MLSVALPLLMVACGGDYSGNSAQAELSALSCAGNASLLPAASTNVVGQGHYVKQCQSCHGASGDGSPSGPSLVGCTSCGDIDTLTNRIATTMPTADVTQCDVDCARETADYILTAFKQNATFADASCAIEGIEVMSPERTLYKASLNLAGEALERDDAEFFARSGDGGIDDVLDVVMESPAFYERLKEIYNDRLHQDKYLPNEDALNLLDSNEFPNRKWYSSVASSSVAGPERDLYYFLRNETNQAIAQEALELVAYVVRKERPFTEILTADFTVVNAYSARVYGYDPDALGFATIDTVANKPFKTFDQLPAGLQQFARYDPTDFREVRVSIQGGSKAGTVIPHAGVLTMPMFLNRFPTTNTNLNRHRSRMVFEIFLDTDILQIPGSREAAAVDESSASPTLTNPDCVVCHKVMDPVASLFQNWDDRGRYSLRRLSRTPWPADMYYRGINGKIMPLESHVDNSVQWLGAELVKDARFARSTVKTLYEGLTGQKALFPPSDLFGADSVERAAYTAQRAFLGAVERELINSQWNIKTAIKEIVKGPYFRAESISANEAIHATAGTARLLTPEMLDRKIVAVTGKAWKYSWQSRSKLHKLESGGYNALYGGMDSNDVTTRITQPNGLMAAVQERMASEVACQSIGRDFYRPQQDRLLFPLVTKDQAPVDEDGNSDPAGEAAIRANLVHLHWKLFGDTVTSNSPEVNETYAVFMRAFESGNELRASDPNNWSLKRLYSGCAIQKDPVTDETLAEADKIYLDERYVMRSWQTVLNYMFSDYQFLYE</sequence>
<dbReference type="SUPFAM" id="SSF46626">
    <property type="entry name" value="Cytochrome c"/>
    <property type="match status" value="1"/>
</dbReference>
<comment type="caution">
    <text evidence="6">The sequence shown here is derived from an EMBL/GenBank/DDBJ whole genome shotgun (WGS) entry which is preliminary data.</text>
</comment>
<evidence type="ECO:0000259" key="5">
    <source>
        <dbReference type="PROSITE" id="PS51007"/>
    </source>
</evidence>
<dbReference type="InterPro" id="IPR009056">
    <property type="entry name" value="Cyt_c-like_dom"/>
</dbReference>
<evidence type="ECO:0000313" key="6">
    <source>
        <dbReference type="EMBL" id="GAA3962588.1"/>
    </source>
</evidence>
<gene>
    <name evidence="6" type="ORF">GCM10022278_20660</name>
</gene>
<dbReference type="Pfam" id="PF07627">
    <property type="entry name" value="PSCyt3"/>
    <property type="match status" value="1"/>
</dbReference>
<dbReference type="InterPro" id="IPR036909">
    <property type="entry name" value="Cyt_c-like_dom_sf"/>
</dbReference>
<keyword evidence="1 4" id="KW-0349">Heme</keyword>
<dbReference type="InterPro" id="IPR013042">
    <property type="entry name" value="DUF1592"/>
</dbReference>
<accession>A0ABP7PAU7</accession>
<dbReference type="Pfam" id="PF13442">
    <property type="entry name" value="Cytochrome_CBB3"/>
    <property type="match status" value="1"/>
</dbReference>
<name>A0ABP7PAU7_9GAMM</name>
<dbReference type="Proteomes" id="UP001501337">
    <property type="component" value="Unassembled WGS sequence"/>
</dbReference>